<dbReference type="InterPro" id="IPR039421">
    <property type="entry name" value="Type_1_exporter"/>
</dbReference>
<dbReference type="CDD" id="cd18555">
    <property type="entry name" value="ABC_6TM_T1SS_like"/>
    <property type="match status" value="1"/>
</dbReference>
<evidence type="ECO:0000256" key="7">
    <source>
        <dbReference type="ARBA" id="ARBA00022989"/>
    </source>
</evidence>
<proteinExistence type="predicted"/>
<dbReference type="Gene3D" id="1.20.1560.10">
    <property type="entry name" value="ABC transporter type 1, transmembrane domain"/>
    <property type="match status" value="1"/>
</dbReference>
<dbReference type="Gene3D" id="3.40.50.300">
    <property type="entry name" value="P-loop containing nucleotide triphosphate hydrolases"/>
    <property type="match status" value="1"/>
</dbReference>
<dbReference type="InterPro" id="IPR036640">
    <property type="entry name" value="ABC1_TM_sf"/>
</dbReference>
<evidence type="ECO:0000256" key="3">
    <source>
        <dbReference type="ARBA" id="ARBA00022741"/>
    </source>
</evidence>
<evidence type="ECO:0000256" key="5">
    <source>
        <dbReference type="ARBA" id="ARBA00022807"/>
    </source>
</evidence>
<name>A0ABW5ZHU6_9BACL</name>
<evidence type="ECO:0000259" key="10">
    <source>
        <dbReference type="PROSITE" id="PS50893"/>
    </source>
</evidence>
<dbReference type="EMBL" id="JBHUPG010000020">
    <property type="protein sequence ID" value="MFD2912412.1"/>
    <property type="molecule type" value="Genomic_DNA"/>
</dbReference>
<keyword evidence="5" id="KW-0788">Thiol protease</keyword>
<keyword evidence="14" id="KW-1185">Reference proteome</keyword>
<keyword evidence="7 9" id="KW-1133">Transmembrane helix</keyword>
<evidence type="ECO:0000256" key="1">
    <source>
        <dbReference type="ARBA" id="ARBA00004651"/>
    </source>
</evidence>
<keyword evidence="2 9" id="KW-0812">Transmembrane</keyword>
<feature type="transmembrane region" description="Helical" evidence="9">
    <location>
        <begin position="299"/>
        <end position="316"/>
    </location>
</feature>
<evidence type="ECO:0000256" key="4">
    <source>
        <dbReference type="ARBA" id="ARBA00022801"/>
    </source>
</evidence>
<dbReference type="InterPro" id="IPR017871">
    <property type="entry name" value="ABC_transporter-like_CS"/>
</dbReference>
<gene>
    <name evidence="13" type="ORF">ACFS5P_11040</name>
</gene>
<evidence type="ECO:0000259" key="12">
    <source>
        <dbReference type="PROSITE" id="PS50990"/>
    </source>
</evidence>
<dbReference type="Proteomes" id="UP001597561">
    <property type="component" value="Unassembled WGS sequence"/>
</dbReference>
<evidence type="ECO:0000313" key="14">
    <source>
        <dbReference type="Proteomes" id="UP001597561"/>
    </source>
</evidence>
<organism evidence="13 14">
    <name type="scientific">Jeotgalibacillus terrae</name>
    <dbReference type="NCBI Taxonomy" id="587735"/>
    <lineage>
        <taxon>Bacteria</taxon>
        <taxon>Bacillati</taxon>
        <taxon>Bacillota</taxon>
        <taxon>Bacilli</taxon>
        <taxon>Bacillales</taxon>
        <taxon>Caryophanaceae</taxon>
        <taxon>Jeotgalibacillus</taxon>
    </lineage>
</organism>
<reference evidence="14" key="1">
    <citation type="journal article" date="2019" name="Int. J. Syst. Evol. Microbiol.">
        <title>The Global Catalogue of Microorganisms (GCM) 10K type strain sequencing project: providing services to taxonomists for standard genome sequencing and annotation.</title>
        <authorList>
            <consortium name="The Broad Institute Genomics Platform"/>
            <consortium name="The Broad Institute Genome Sequencing Center for Infectious Disease"/>
            <person name="Wu L."/>
            <person name="Ma J."/>
        </authorList>
    </citation>
    <scope>NUCLEOTIDE SEQUENCE [LARGE SCALE GENOMIC DNA]</scope>
    <source>
        <strain evidence="14">KCTC 13528</strain>
    </source>
</reference>
<dbReference type="PANTHER" id="PTHR43394:SF1">
    <property type="entry name" value="ATP-BINDING CASSETTE SUB-FAMILY B MEMBER 10, MITOCHONDRIAL"/>
    <property type="match status" value="1"/>
</dbReference>
<protein>
    <submittedName>
        <fullName evidence="13">Peptidase domain-containing ABC transporter</fullName>
    </submittedName>
</protein>
<feature type="domain" description="Peptidase C39" evidence="12">
    <location>
        <begin position="10"/>
        <end position="129"/>
    </location>
</feature>
<dbReference type="RefSeq" id="WP_204730759.1">
    <property type="nucleotide sequence ID" value="NZ_JAFBDK010000024.1"/>
</dbReference>
<dbReference type="Gene3D" id="3.90.70.10">
    <property type="entry name" value="Cysteine proteinases"/>
    <property type="match status" value="1"/>
</dbReference>
<feature type="transmembrane region" description="Helical" evidence="9">
    <location>
        <begin position="273"/>
        <end position="293"/>
    </location>
</feature>
<evidence type="ECO:0000256" key="6">
    <source>
        <dbReference type="ARBA" id="ARBA00022840"/>
    </source>
</evidence>
<dbReference type="InterPro" id="IPR003593">
    <property type="entry name" value="AAA+_ATPase"/>
</dbReference>
<dbReference type="PROSITE" id="PS50893">
    <property type="entry name" value="ABC_TRANSPORTER_2"/>
    <property type="match status" value="1"/>
</dbReference>
<dbReference type="SUPFAM" id="SSF90123">
    <property type="entry name" value="ABC transporter transmembrane region"/>
    <property type="match status" value="1"/>
</dbReference>
<dbReference type="InterPro" id="IPR003439">
    <property type="entry name" value="ABC_transporter-like_ATP-bd"/>
</dbReference>
<evidence type="ECO:0000259" key="11">
    <source>
        <dbReference type="PROSITE" id="PS50929"/>
    </source>
</evidence>
<accession>A0ABW5ZHU6</accession>
<feature type="transmembrane region" description="Helical" evidence="9">
    <location>
        <begin position="198"/>
        <end position="221"/>
    </location>
</feature>
<dbReference type="PROSITE" id="PS50990">
    <property type="entry name" value="PEPTIDASE_C39"/>
    <property type="match status" value="1"/>
</dbReference>
<dbReference type="PANTHER" id="PTHR43394">
    <property type="entry name" value="ATP-DEPENDENT PERMEASE MDL1, MITOCHONDRIAL"/>
    <property type="match status" value="1"/>
</dbReference>
<keyword evidence="5" id="KW-0645">Protease</keyword>
<feature type="transmembrane region" description="Helical" evidence="9">
    <location>
        <begin position="158"/>
        <end position="178"/>
    </location>
</feature>
<dbReference type="Pfam" id="PF00664">
    <property type="entry name" value="ABC_membrane"/>
    <property type="match status" value="1"/>
</dbReference>
<dbReference type="PROSITE" id="PS50929">
    <property type="entry name" value="ABC_TM1F"/>
    <property type="match status" value="1"/>
</dbReference>
<dbReference type="InterPro" id="IPR005074">
    <property type="entry name" value="Peptidase_C39"/>
</dbReference>
<keyword evidence="4" id="KW-0378">Hydrolase</keyword>
<keyword evidence="8 9" id="KW-0472">Membrane</keyword>
<feature type="transmembrane region" description="Helical" evidence="9">
    <location>
        <begin position="411"/>
        <end position="435"/>
    </location>
</feature>
<keyword evidence="3" id="KW-0547">Nucleotide-binding</keyword>
<evidence type="ECO:0000313" key="13">
    <source>
        <dbReference type="EMBL" id="MFD2912412.1"/>
    </source>
</evidence>
<feature type="domain" description="ABC transmembrane type-1" evidence="11">
    <location>
        <begin position="161"/>
        <end position="440"/>
    </location>
</feature>
<feature type="domain" description="ABC transporter" evidence="10">
    <location>
        <begin position="471"/>
        <end position="703"/>
    </location>
</feature>
<dbReference type="SMART" id="SM00382">
    <property type="entry name" value="AAA"/>
    <property type="match status" value="1"/>
</dbReference>
<evidence type="ECO:0000256" key="9">
    <source>
        <dbReference type="SAM" id="Phobius"/>
    </source>
</evidence>
<dbReference type="InterPro" id="IPR011527">
    <property type="entry name" value="ABC1_TM_dom"/>
</dbReference>
<comment type="caution">
    <text evidence="13">The sequence shown here is derived from an EMBL/GenBank/DDBJ whole genome shotgun (WGS) entry which is preliminary data.</text>
</comment>
<evidence type="ECO:0000256" key="8">
    <source>
        <dbReference type="ARBA" id="ARBA00023136"/>
    </source>
</evidence>
<dbReference type="PROSITE" id="PS00211">
    <property type="entry name" value="ABC_TRANSPORTER_1"/>
    <property type="match status" value="1"/>
</dbReference>
<keyword evidence="6" id="KW-0067">ATP-binding</keyword>
<comment type="subcellular location">
    <subcellularLocation>
        <location evidence="1">Cell membrane</location>
        <topology evidence="1">Multi-pass membrane protein</topology>
    </subcellularLocation>
</comment>
<dbReference type="Pfam" id="PF00005">
    <property type="entry name" value="ABC_tran"/>
    <property type="match status" value="1"/>
</dbReference>
<feature type="transmembrane region" description="Helical" evidence="9">
    <location>
        <begin position="376"/>
        <end position="405"/>
    </location>
</feature>
<dbReference type="Pfam" id="PF03412">
    <property type="entry name" value="Peptidase_C39"/>
    <property type="match status" value="1"/>
</dbReference>
<dbReference type="InterPro" id="IPR027417">
    <property type="entry name" value="P-loop_NTPase"/>
</dbReference>
<evidence type="ECO:0000256" key="2">
    <source>
        <dbReference type="ARBA" id="ARBA00022692"/>
    </source>
</evidence>
<dbReference type="SUPFAM" id="SSF52540">
    <property type="entry name" value="P-loop containing nucleoside triphosphate hydrolases"/>
    <property type="match status" value="1"/>
</dbReference>
<sequence length="713" mass="80316">MKINVPYIEQMEHSECGLASLAMVLNYYKHHVSLNILRDEFGLPKGGGSFYHLLLMGEEKGLKGKGFEVTAESLKELKLPLILHWDNKHFVVLEGIIGNKFYVVDPASGKRTYKLKEFKEHFSGKVLLFEPTELFAKRKKDSNLPFFLSIMKKNKKSLIYILLLSLVLQATAVAIPLITRWFTDNVLIVGETSHLTTVGYAVSVIFILNLLLSGLRGIVIAKIQTKMDSQMMSSFVDKLLHLPYKFFETRSSGDLIFRSNLNIYIRQILSTNAVTFFIDLLLLVTYSIIMFYYSVPMSLIVFTIGLSLLVILLINTRILKNLSDKQVTEQAEVQGYLSENIYGISDVKMLGLESLVFKNWKERFFKQLKTSEKRSIWISSIQALSTTVQFILPLFLLYVGAYFLLQGQITLGTLIAFNTMAASFISPVISISSAYTDLINLSSYIQRLMDVIKSKPEQEQFITEAEISGAIEVKNVSFSYDSFSKEVLKDISFNINKGETVAIVGPSGSGKSTLARIILGLYKPTQGHIYYDGVDLQQYNLKETRKQIGSVLQESRLFNETVFENIVMSDTENSFNIENALKQADLVDVVNNLPLGIFTKVSESGANFSGGQRQRLILARALVKQPKVLVLDEATSSLDTLTEKRIEESISCLSSTRVIIAHRLSTIENADKIIVLNEGEIEEIGTHNSLLNNKGLYQQLYQSQEKSELKVLN</sequence>